<feature type="transmembrane region" description="Helical" evidence="7">
    <location>
        <begin position="84"/>
        <end position="105"/>
    </location>
</feature>
<dbReference type="InterPro" id="IPR003362">
    <property type="entry name" value="Bact_transf"/>
</dbReference>
<feature type="transmembrane region" description="Helical" evidence="7">
    <location>
        <begin position="322"/>
        <end position="342"/>
    </location>
</feature>
<evidence type="ECO:0000313" key="9">
    <source>
        <dbReference type="EMBL" id="QNN49770.1"/>
    </source>
</evidence>
<evidence type="ECO:0000259" key="8">
    <source>
        <dbReference type="Pfam" id="PF02397"/>
    </source>
</evidence>
<evidence type="ECO:0000256" key="6">
    <source>
        <dbReference type="ARBA" id="ARBA00023136"/>
    </source>
</evidence>
<keyword evidence="6 7" id="KW-0472">Membrane</keyword>
<organism evidence="9 10">
    <name type="scientific">Phycicoccus endophyticus</name>
    <dbReference type="NCBI Taxonomy" id="1690220"/>
    <lineage>
        <taxon>Bacteria</taxon>
        <taxon>Bacillati</taxon>
        <taxon>Actinomycetota</taxon>
        <taxon>Actinomycetes</taxon>
        <taxon>Micrococcales</taxon>
        <taxon>Intrasporangiaceae</taxon>
        <taxon>Phycicoccus</taxon>
    </lineage>
</organism>
<feature type="transmembrane region" description="Helical" evidence="7">
    <location>
        <begin position="144"/>
        <end position="163"/>
    </location>
</feature>
<proteinExistence type="inferred from homology"/>
<keyword evidence="4 7" id="KW-0812">Transmembrane</keyword>
<dbReference type="Proteomes" id="UP000515976">
    <property type="component" value="Chromosome"/>
</dbReference>
<evidence type="ECO:0000256" key="1">
    <source>
        <dbReference type="ARBA" id="ARBA00004141"/>
    </source>
</evidence>
<dbReference type="GO" id="GO:0016780">
    <property type="term" value="F:phosphotransferase activity, for other substituted phosphate groups"/>
    <property type="evidence" value="ECO:0007669"/>
    <property type="project" value="TreeGrafter"/>
</dbReference>
<evidence type="ECO:0000256" key="2">
    <source>
        <dbReference type="ARBA" id="ARBA00006464"/>
    </source>
</evidence>
<dbReference type="NCBIfam" id="TIGR03025">
    <property type="entry name" value="EPS_sugtrans"/>
    <property type="match status" value="1"/>
</dbReference>
<dbReference type="PANTHER" id="PTHR30576">
    <property type="entry name" value="COLANIC BIOSYNTHESIS UDP-GLUCOSE LIPID CARRIER TRANSFERASE"/>
    <property type="match status" value="1"/>
</dbReference>
<dbReference type="InterPro" id="IPR017475">
    <property type="entry name" value="EPS_sugar_tfrase"/>
</dbReference>
<dbReference type="AlphaFoldDB" id="A0A7G9R2E5"/>
<feature type="transmembrane region" description="Helical" evidence="7">
    <location>
        <begin position="117"/>
        <end position="138"/>
    </location>
</feature>
<gene>
    <name evidence="9" type="ORF">H9L10_01340</name>
</gene>
<keyword evidence="3 9" id="KW-0808">Transferase</keyword>
<evidence type="ECO:0000256" key="7">
    <source>
        <dbReference type="SAM" id="Phobius"/>
    </source>
</evidence>
<reference evidence="9 10" key="1">
    <citation type="submission" date="2020-08" db="EMBL/GenBank/DDBJ databases">
        <title>Genome sequence of Phycicoccus endophyticus JCM 31784T.</title>
        <authorList>
            <person name="Hyun D.-W."/>
            <person name="Bae J.-W."/>
        </authorList>
    </citation>
    <scope>NUCLEOTIDE SEQUENCE [LARGE SCALE GENOMIC DNA]</scope>
    <source>
        <strain evidence="9 10">JCM 31784</strain>
    </source>
</reference>
<keyword evidence="10" id="KW-1185">Reference proteome</keyword>
<dbReference type="Pfam" id="PF13727">
    <property type="entry name" value="CoA_binding_3"/>
    <property type="match status" value="1"/>
</dbReference>
<evidence type="ECO:0000256" key="5">
    <source>
        <dbReference type="ARBA" id="ARBA00022989"/>
    </source>
</evidence>
<name>A0A7G9R2E5_9MICO</name>
<dbReference type="GO" id="GO:0016020">
    <property type="term" value="C:membrane"/>
    <property type="evidence" value="ECO:0007669"/>
    <property type="project" value="UniProtKB-SubCell"/>
</dbReference>
<feature type="domain" description="Bacterial sugar transferase" evidence="8">
    <location>
        <begin position="316"/>
        <end position="503"/>
    </location>
</feature>
<dbReference type="EMBL" id="CP060712">
    <property type="protein sequence ID" value="QNN49770.1"/>
    <property type="molecule type" value="Genomic_DNA"/>
</dbReference>
<dbReference type="Pfam" id="PF02397">
    <property type="entry name" value="Bac_transf"/>
    <property type="match status" value="1"/>
</dbReference>
<dbReference type="RefSeq" id="WP_166104965.1">
    <property type="nucleotide sequence ID" value="NZ_BMMY01000004.1"/>
</dbReference>
<dbReference type="PANTHER" id="PTHR30576:SF10">
    <property type="entry name" value="SLL5057 PROTEIN"/>
    <property type="match status" value="1"/>
</dbReference>
<protein>
    <submittedName>
        <fullName evidence="9">Sugar transferase</fullName>
    </submittedName>
</protein>
<dbReference type="Gene3D" id="3.40.50.720">
    <property type="entry name" value="NAD(P)-binding Rossmann-like Domain"/>
    <property type="match status" value="1"/>
</dbReference>
<dbReference type="KEGG" id="pei:H9L10_01340"/>
<comment type="similarity">
    <text evidence="2">Belongs to the bacterial sugar transferase family.</text>
</comment>
<evidence type="ECO:0000256" key="4">
    <source>
        <dbReference type="ARBA" id="ARBA00022692"/>
    </source>
</evidence>
<comment type="subcellular location">
    <subcellularLocation>
        <location evidence="1">Membrane</location>
        <topology evidence="1">Multi-pass membrane protein</topology>
    </subcellularLocation>
</comment>
<evidence type="ECO:0000256" key="3">
    <source>
        <dbReference type="ARBA" id="ARBA00022679"/>
    </source>
</evidence>
<sequence length="509" mass="54735">MSIAQNTGVHPWVSAPGLAHIDLATYGHARVRPALTAWERVHRRSAVAVDAAAAAAGALTGLVGRNALVGAENLFGGSAESARLTLVVAALAWIALLAKNGAYATRFVGAGSEEYRAVTRSALGLVALVAFASFALQLEFSRGILLLTVPTMTATTLAGRFVLRHRLAASRSAGLHLRPTVVVGDARAALDVAHRIEADPRTTGMRVTGICVTDPSDPSLAAEEHAGVPVLGVEADTLHIVDQLDVAAVAVASSPTMSGHALRRLGWALEQRDIDLLVAPGVVEVAGPRLTMRRAAGLPMLHVERPVQSGWRYNLKLLADRVIGVTALALLGPVLLAIAFLVRRDSPGPALFRQDRVGEAGRVFSMFKFRTMVVDADRQVPGLEAESDGNGVLFKLRRDPRVTRIGGVLRRFSLDELPQLLNVVRGEMSLVGPRPPLREEVDRYESDAVRRLRVRPGMTGLWQVSGRSDLSWFDSVRLDLWYVDNWSLALDGQILLRTVQAVARGRGAY</sequence>
<keyword evidence="5 7" id="KW-1133">Transmembrane helix</keyword>
<accession>A0A7G9R2E5</accession>
<feature type="transmembrane region" description="Helical" evidence="7">
    <location>
        <begin position="46"/>
        <end position="64"/>
    </location>
</feature>
<evidence type="ECO:0000313" key="10">
    <source>
        <dbReference type="Proteomes" id="UP000515976"/>
    </source>
</evidence>